<organism evidence="1 2">
    <name type="scientific">Rathayibacter oskolensis</name>
    <dbReference type="NCBI Taxonomy" id="1891671"/>
    <lineage>
        <taxon>Bacteria</taxon>
        <taxon>Bacillati</taxon>
        <taxon>Actinomycetota</taxon>
        <taxon>Actinomycetes</taxon>
        <taxon>Micrococcales</taxon>
        <taxon>Microbacteriaceae</taxon>
        <taxon>Rathayibacter</taxon>
    </lineage>
</organism>
<reference evidence="2" key="1">
    <citation type="submission" date="2017-04" db="EMBL/GenBank/DDBJ databases">
        <authorList>
            <person name="Varghese N."/>
            <person name="Submissions S."/>
        </authorList>
    </citation>
    <scope>NUCLEOTIDE SEQUENCE [LARGE SCALE GENOMIC DNA]</scope>
    <source>
        <strain evidence="2">VKM Ac-2121</strain>
    </source>
</reference>
<name>A0A1X7PHV3_9MICO</name>
<evidence type="ECO:0000313" key="2">
    <source>
        <dbReference type="Proteomes" id="UP000193711"/>
    </source>
</evidence>
<dbReference type="Proteomes" id="UP000193711">
    <property type="component" value="Unassembled WGS sequence"/>
</dbReference>
<dbReference type="RefSeq" id="WP_129588123.1">
    <property type="nucleotide sequence ID" value="NZ_FXBM01000004.1"/>
</dbReference>
<protein>
    <submittedName>
        <fullName evidence="1">Uncharacterized protein</fullName>
    </submittedName>
</protein>
<accession>A0A1X7PHV3</accession>
<dbReference type="AlphaFoldDB" id="A0A1X7PHV3"/>
<keyword evidence="2" id="KW-1185">Reference proteome</keyword>
<proteinExistence type="predicted"/>
<dbReference type="EMBL" id="FXBM01000004">
    <property type="protein sequence ID" value="SMH50442.1"/>
    <property type="molecule type" value="Genomic_DNA"/>
</dbReference>
<sequence length="72" mass="7511">MARIRSTLTLEALVSALAVPEGIHPALARRVSEDASRSLRPTAHRRVPAGGSPLAAFSDIDAAPDASPFAHL</sequence>
<gene>
    <name evidence="1" type="ORF">SAMN06295885_3547</name>
</gene>
<evidence type="ECO:0000313" key="1">
    <source>
        <dbReference type="EMBL" id="SMH50442.1"/>
    </source>
</evidence>